<evidence type="ECO:0000313" key="2">
    <source>
        <dbReference type="EMBL" id="CZS91647.1"/>
    </source>
</evidence>
<dbReference type="Proteomes" id="UP000178912">
    <property type="component" value="Unassembled WGS sequence"/>
</dbReference>
<dbReference type="AlphaFoldDB" id="A0A1E1K0I6"/>
<keyword evidence="3" id="KW-1185">Reference proteome</keyword>
<dbReference type="PANTHER" id="PTHR24148:SF64">
    <property type="entry name" value="HETEROKARYON INCOMPATIBILITY DOMAIN-CONTAINING PROTEIN"/>
    <property type="match status" value="1"/>
</dbReference>
<dbReference type="OrthoDB" id="194358at2759"/>
<name>A0A1E1K0I6_9HELO</name>
<reference evidence="3" key="1">
    <citation type="submission" date="2016-03" db="EMBL/GenBank/DDBJ databases">
        <authorList>
            <person name="Guldener U."/>
        </authorList>
    </citation>
    <scope>NUCLEOTIDE SEQUENCE [LARGE SCALE GENOMIC DNA]</scope>
    <source>
        <strain evidence="3">04CH-RAC-A.6.1</strain>
    </source>
</reference>
<organism evidence="2 3">
    <name type="scientific">Rhynchosporium agropyri</name>
    <dbReference type="NCBI Taxonomy" id="914238"/>
    <lineage>
        <taxon>Eukaryota</taxon>
        <taxon>Fungi</taxon>
        <taxon>Dikarya</taxon>
        <taxon>Ascomycota</taxon>
        <taxon>Pezizomycotina</taxon>
        <taxon>Leotiomycetes</taxon>
        <taxon>Helotiales</taxon>
        <taxon>Ploettnerulaceae</taxon>
        <taxon>Rhynchosporium</taxon>
    </lineage>
</organism>
<dbReference type="Pfam" id="PF06985">
    <property type="entry name" value="HET"/>
    <property type="match status" value="1"/>
</dbReference>
<evidence type="ECO:0000259" key="1">
    <source>
        <dbReference type="Pfam" id="PF06985"/>
    </source>
</evidence>
<gene>
    <name evidence="2" type="ORF">RAG0_02175</name>
</gene>
<sequence length="148" mass="17255">MYHREFKACAQRLRPKLGEQDLVMWVDAICINQADIPKRNGQTANRRAIYQYAESVAVFLGMESSRSAGAMRFARDFNKRQYWWRIWVIQEVSSAPEATVYCGEDEISWTEFDKICDLLQEAEEELQSLFYKHPSYTRTLTTGGLRGL</sequence>
<accession>A0A1E1K0I6</accession>
<feature type="domain" description="Heterokaryon incompatibility" evidence="1">
    <location>
        <begin position="9"/>
        <end position="71"/>
    </location>
</feature>
<dbReference type="EMBL" id="FJUX01000009">
    <property type="protein sequence ID" value="CZS91647.1"/>
    <property type="molecule type" value="Genomic_DNA"/>
</dbReference>
<protein>
    <recommendedName>
        <fullName evidence="1">Heterokaryon incompatibility domain-containing protein</fullName>
    </recommendedName>
</protein>
<dbReference type="InterPro" id="IPR052895">
    <property type="entry name" value="HetReg/Transcr_Mod"/>
</dbReference>
<dbReference type="InterPro" id="IPR010730">
    <property type="entry name" value="HET"/>
</dbReference>
<evidence type="ECO:0000313" key="3">
    <source>
        <dbReference type="Proteomes" id="UP000178912"/>
    </source>
</evidence>
<proteinExistence type="predicted"/>
<dbReference type="PANTHER" id="PTHR24148">
    <property type="entry name" value="ANKYRIN REPEAT DOMAIN-CONTAINING PROTEIN 39 HOMOLOG-RELATED"/>
    <property type="match status" value="1"/>
</dbReference>